<evidence type="ECO:0000313" key="2">
    <source>
        <dbReference type="EMBL" id="NDU99951.1"/>
    </source>
</evidence>
<name>A0A6B2JX85_9RHOB</name>
<dbReference type="EMBL" id="JAAGAB010000001">
    <property type="protein sequence ID" value="NDU99951.1"/>
    <property type="molecule type" value="Genomic_DNA"/>
</dbReference>
<dbReference type="RefSeq" id="WP_163889853.1">
    <property type="nucleotide sequence ID" value="NZ_JAAFYS010000001.1"/>
</dbReference>
<reference evidence="2 3" key="1">
    <citation type="submission" date="2020-02" db="EMBL/GenBank/DDBJ databases">
        <title>Pseudoroseicyclus tamarix, sp. nov., isolated from offshore sediment of a Tamarix chinensis forest.</title>
        <authorList>
            <person name="Gai Y."/>
        </authorList>
    </citation>
    <scope>NUCLEOTIDE SEQUENCE [LARGE SCALE GENOMIC DNA]</scope>
    <source>
        <strain evidence="2 3">CLL3-39</strain>
    </source>
</reference>
<evidence type="ECO:0000313" key="3">
    <source>
        <dbReference type="Proteomes" id="UP000474757"/>
    </source>
</evidence>
<keyword evidence="3" id="KW-1185">Reference proteome</keyword>
<protein>
    <recommendedName>
        <fullName evidence="4">Sulfotransferase family protein</fullName>
    </recommendedName>
</protein>
<dbReference type="Gene3D" id="3.40.50.300">
    <property type="entry name" value="P-loop containing nucleotide triphosphate hydrolases"/>
    <property type="match status" value="1"/>
</dbReference>
<evidence type="ECO:0008006" key="4">
    <source>
        <dbReference type="Google" id="ProtNLM"/>
    </source>
</evidence>
<feature type="region of interest" description="Disordered" evidence="1">
    <location>
        <begin position="338"/>
        <end position="425"/>
    </location>
</feature>
<feature type="compositionally biased region" description="Basic residues" evidence="1">
    <location>
        <begin position="404"/>
        <end position="425"/>
    </location>
</feature>
<organism evidence="2 3">
    <name type="scientific">Pseudoroseicyclus tamaricis</name>
    <dbReference type="NCBI Taxonomy" id="2705421"/>
    <lineage>
        <taxon>Bacteria</taxon>
        <taxon>Pseudomonadati</taxon>
        <taxon>Pseudomonadota</taxon>
        <taxon>Alphaproteobacteria</taxon>
        <taxon>Rhodobacterales</taxon>
        <taxon>Paracoccaceae</taxon>
        <taxon>Pseudoroseicyclus</taxon>
    </lineage>
</organism>
<dbReference type="InterPro" id="IPR027417">
    <property type="entry name" value="P-loop_NTPase"/>
</dbReference>
<dbReference type="AlphaFoldDB" id="A0A6B2JX85"/>
<proteinExistence type="predicted"/>
<dbReference type="SUPFAM" id="SSF52540">
    <property type="entry name" value="P-loop containing nucleoside triphosphate hydrolases"/>
    <property type="match status" value="1"/>
</dbReference>
<comment type="caution">
    <text evidence="2">The sequence shown here is derived from an EMBL/GenBank/DDBJ whole genome shotgun (WGS) entry which is preliminary data.</text>
</comment>
<accession>A0A6B2JX85</accession>
<feature type="compositionally biased region" description="Pro residues" evidence="1">
    <location>
        <begin position="357"/>
        <end position="398"/>
    </location>
</feature>
<dbReference type="Proteomes" id="UP000474757">
    <property type="component" value="Unassembled WGS sequence"/>
</dbReference>
<gene>
    <name evidence="2" type="ORF">GZA08_03070</name>
</gene>
<sequence>MRAIVHIGMPKTGTTSIQAWMMENAEALKGAGITYGRVPMEDLPLRYSQIEYALAAFSGIGKPIPDDVIQRVYDVPDVEAQAAFVERFSTALGTWLAEERPETVVISSEHIGGMRSSPELAGAMDAFLKRHFDEVSYIIYIRRQEDFVVSRYSQRLRFGMTATLSESIEEQPVRNYWRIVRDWMEAVGKERLNVRLLEPDAMVGGDLVTDFAAQIGVDPAPYIVPKRMNESFCPAAAEFLRAHNAARAARGEERISQRTFELVDFLGAWSAGKRRLQLNQEDWKRVRQVNAHGNAMLCQEFFPEREMLFPRRRVPPREGTPATVEEMTELAVALAEAFSDGPLKPSSKTLLRKPEPPPEPAEPEPQPEAAPEPAPMEPPMVAAPPEEQPAPEPEPEPAPEPRRRPSLPRRIIRRLKSLRRPAHAS</sequence>
<evidence type="ECO:0000256" key="1">
    <source>
        <dbReference type="SAM" id="MobiDB-lite"/>
    </source>
</evidence>